<dbReference type="InterPro" id="IPR018197">
    <property type="entry name" value="Glycerate_kinase_RE-like"/>
</dbReference>
<dbReference type="Gene3D" id="3.90.1510.10">
    <property type="entry name" value="Glycerate kinase, domain 2"/>
    <property type="match status" value="1"/>
</dbReference>
<keyword evidence="3 4" id="KW-0418">Kinase</keyword>
<dbReference type="PIRSF" id="PIRSF006078">
    <property type="entry name" value="GlxK"/>
    <property type="match status" value="1"/>
</dbReference>
<reference evidence="5 6" key="1">
    <citation type="submission" date="2024-10" db="EMBL/GenBank/DDBJ databases">
        <title>Novel secondary metabolite-producing bacteria for plant disease control.</title>
        <authorList>
            <person name="Chevrette M."/>
        </authorList>
    </citation>
    <scope>NUCLEOTIDE SEQUENCE [LARGE SCALE GENOMIC DNA]</scope>
    <source>
        <strain evidence="5 6">J30 TE3557</strain>
    </source>
</reference>
<evidence type="ECO:0000256" key="3">
    <source>
        <dbReference type="ARBA" id="ARBA00022777"/>
    </source>
</evidence>
<comment type="caution">
    <text evidence="5">The sequence shown here is derived from an EMBL/GenBank/DDBJ whole genome shotgun (WGS) entry which is preliminary data.</text>
</comment>
<dbReference type="InterPro" id="IPR036129">
    <property type="entry name" value="Glycerate_kinase_sf"/>
</dbReference>
<dbReference type="Proteomes" id="UP001620520">
    <property type="component" value="Unassembled WGS sequence"/>
</dbReference>
<evidence type="ECO:0000256" key="4">
    <source>
        <dbReference type="PIRNR" id="PIRNR006078"/>
    </source>
</evidence>
<proteinExistence type="inferred from homology"/>
<evidence type="ECO:0000313" key="6">
    <source>
        <dbReference type="Proteomes" id="UP001620520"/>
    </source>
</evidence>
<dbReference type="InterPro" id="IPR004381">
    <property type="entry name" value="Glycerate_kinase"/>
</dbReference>
<accession>A0ABW8N786</accession>
<keyword evidence="6" id="KW-1185">Reference proteome</keyword>
<organism evidence="5 6">
    <name type="scientific">Paenarthrobacter histidinolovorans</name>
    <dbReference type="NCBI Taxonomy" id="43664"/>
    <lineage>
        <taxon>Bacteria</taxon>
        <taxon>Bacillati</taxon>
        <taxon>Actinomycetota</taxon>
        <taxon>Actinomycetes</taxon>
        <taxon>Micrococcales</taxon>
        <taxon>Micrococcaceae</taxon>
        <taxon>Paenarthrobacter</taxon>
    </lineage>
</organism>
<evidence type="ECO:0000256" key="1">
    <source>
        <dbReference type="ARBA" id="ARBA00006284"/>
    </source>
</evidence>
<comment type="similarity">
    <text evidence="1 4">Belongs to the glycerate kinase type-1 family.</text>
</comment>
<sequence length="383" mass="38359">MRVVIASDKFKHSLASDEVALHLRKGLQDQRPDLEVDFLPIADGGEGTVNAAVHAGFSPHPVTVTGPTGQPVEATLAVRGHEAIVEVASASGLGCLPGGIPDPLGATSLGTGEMIRQALNLGCTHVYVGAGGSACTDGGAGLLVGLGAKLLNRRGYPLVPGGAALAELGSIDLSELDWRVGKTRFTLASDVNNPLLGERGAAAVFAPQKGANANEIKILEAGLTRLVEALGYQLGERAAEVAVRPGAGAAGGIGFAVMAVLNAGIERGVDVIGRMTGMAGRIAGATLVLTGEGSLDEQSLSGKAPMGVSEAAAAAGIPVAAVCGRTTLSARTLTEAGFARTFALADIEPDVGRCMSNAGALLEGIGRTIAAEMLPVPATSDVA</sequence>
<evidence type="ECO:0000313" key="5">
    <source>
        <dbReference type="EMBL" id="MFK4639460.1"/>
    </source>
</evidence>
<dbReference type="GO" id="GO:0043798">
    <property type="term" value="F:glycerate 2-kinase activity"/>
    <property type="evidence" value="ECO:0007669"/>
    <property type="project" value="UniProtKB-EC"/>
</dbReference>
<dbReference type="Pfam" id="PF02595">
    <property type="entry name" value="Gly_kinase"/>
    <property type="match status" value="1"/>
</dbReference>
<dbReference type="PANTHER" id="PTHR21599">
    <property type="entry name" value="GLYCERATE KINASE"/>
    <property type="match status" value="1"/>
</dbReference>
<dbReference type="PANTHER" id="PTHR21599:SF0">
    <property type="entry name" value="GLYCERATE KINASE"/>
    <property type="match status" value="1"/>
</dbReference>
<gene>
    <name evidence="5" type="ORF">ABIA52_002349</name>
</gene>
<evidence type="ECO:0000256" key="2">
    <source>
        <dbReference type="ARBA" id="ARBA00022679"/>
    </source>
</evidence>
<keyword evidence="2 4" id="KW-0808">Transferase</keyword>
<dbReference type="EC" id="2.7.1.165" evidence="5"/>
<dbReference type="InterPro" id="IPR018193">
    <property type="entry name" value="Glyc_kinase_flavodox-like_fold"/>
</dbReference>
<dbReference type="RefSeq" id="WP_404594530.1">
    <property type="nucleotide sequence ID" value="NZ_JBIYEW010000003.1"/>
</dbReference>
<dbReference type="EMBL" id="JBIYEW010000003">
    <property type="protein sequence ID" value="MFK4639460.1"/>
    <property type="molecule type" value="Genomic_DNA"/>
</dbReference>
<protein>
    <submittedName>
        <fullName evidence="5">Glycerate kinase</fullName>
        <ecNumber evidence="5">2.7.1.165</ecNumber>
    </submittedName>
</protein>
<dbReference type="SUPFAM" id="SSF110738">
    <property type="entry name" value="Glycerate kinase I"/>
    <property type="match status" value="1"/>
</dbReference>
<dbReference type="Gene3D" id="3.40.50.10350">
    <property type="entry name" value="Glycerate kinase, domain 1"/>
    <property type="match status" value="1"/>
</dbReference>
<dbReference type="NCBIfam" id="TIGR00045">
    <property type="entry name" value="glycerate kinase"/>
    <property type="match status" value="1"/>
</dbReference>
<name>A0ABW8N786_9MICC</name>